<dbReference type="GO" id="GO:0070042">
    <property type="term" value="F:rRNA (uridine-N3-)-methyltransferase activity"/>
    <property type="evidence" value="ECO:0007669"/>
    <property type="project" value="TreeGrafter"/>
</dbReference>
<dbReference type="GO" id="GO:0005737">
    <property type="term" value="C:cytoplasm"/>
    <property type="evidence" value="ECO:0007669"/>
    <property type="project" value="UniProtKB-SubCell"/>
</dbReference>
<evidence type="ECO:0000256" key="7">
    <source>
        <dbReference type="ARBA" id="ARBA00022691"/>
    </source>
</evidence>
<evidence type="ECO:0000256" key="10">
    <source>
        <dbReference type="PIRNR" id="PIRNR015601"/>
    </source>
</evidence>
<dbReference type="SUPFAM" id="SSF75217">
    <property type="entry name" value="alpha/beta knot"/>
    <property type="match status" value="1"/>
</dbReference>
<evidence type="ECO:0000313" key="12">
    <source>
        <dbReference type="EMBL" id="ACI18150.1"/>
    </source>
</evidence>
<dbReference type="Gene3D" id="3.40.1280.10">
    <property type="match status" value="1"/>
</dbReference>
<evidence type="ECO:0000256" key="1">
    <source>
        <dbReference type="ARBA" id="ARBA00004496"/>
    </source>
</evidence>
<evidence type="ECO:0000259" key="11">
    <source>
        <dbReference type="Pfam" id="PF04452"/>
    </source>
</evidence>
<dbReference type="SUPFAM" id="SSF88697">
    <property type="entry name" value="PUA domain-like"/>
    <property type="match status" value="1"/>
</dbReference>
<dbReference type="eggNOG" id="COG1385">
    <property type="taxonomic scope" value="Bacteria"/>
</dbReference>
<protein>
    <recommendedName>
        <fullName evidence="10">Ribosomal RNA small subunit methyltransferase E</fullName>
        <ecNumber evidence="10">2.1.1.193</ecNumber>
    </recommendedName>
</protein>
<evidence type="ECO:0000256" key="5">
    <source>
        <dbReference type="ARBA" id="ARBA00022603"/>
    </source>
</evidence>
<keyword evidence="3 10" id="KW-0963">Cytoplasm</keyword>
<keyword evidence="6 10" id="KW-0808">Transferase</keyword>
<dbReference type="STRING" id="309798.COPRO5265_0880"/>
<dbReference type="EC" id="2.1.1.193" evidence="10"/>
<dbReference type="EMBL" id="CP001145">
    <property type="protein sequence ID" value="ACI18150.1"/>
    <property type="molecule type" value="Genomic_DNA"/>
</dbReference>
<comment type="similarity">
    <text evidence="2 10">Belongs to the RNA methyltransferase RsmE family.</text>
</comment>
<evidence type="ECO:0000256" key="8">
    <source>
        <dbReference type="ARBA" id="ARBA00025699"/>
    </source>
</evidence>
<comment type="function">
    <text evidence="8 10">Specifically methylates the N3 position of the uracil ring of uridine 1498 (m3U1498) in 16S rRNA. Acts on the fully assembled 30S ribosomal subunit.</text>
</comment>
<reference evidence="13" key="1">
    <citation type="submission" date="2008-08" db="EMBL/GenBank/DDBJ databases">
        <title>The complete genome sequence of Coprothermobacter proteolyticus strain ATCC 5245 / DSM 5265 / BT.</title>
        <authorList>
            <person name="Dodson R.J."/>
            <person name="Durkin A.S."/>
            <person name="Wu M."/>
            <person name="Eisen J."/>
            <person name="Sutton G."/>
        </authorList>
    </citation>
    <scope>NUCLEOTIDE SEQUENCE [LARGE SCALE GENOMIC DNA]</scope>
    <source>
        <strain evidence="13">ATCC 35245 / DSM 5265 / OCM 4 / BT</strain>
    </source>
</reference>
<dbReference type="InterPro" id="IPR006700">
    <property type="entry name" value="RsmE"/>
</dbReference>
<keyword evidence="13" id="KW-1185">Reference proteome</keyword>
<keyword evidence="4 10" id="KW-0698">rRNA processing</keyword>
<dbReference type="InterPro" id="IPR029028">
    <property type="entry name" value="Alpha/beta_knot_MTases"/>
</dbReference>
<dbReference type="InterPro" id="IPR046886">
    <property type="entry name" value="RsmE_MTase_dom"/>
</dbReference>
<evidence type="ECO:0000256" key="2">
    <source>
        <dbReference type="ARBA" id="ARBA00005528"/>
    </source>
</evidence>
<dbReference type="RefSeq" id="WP_012544800.1">
    <property type="nucleotide sequence ID" value="NC_011295.1"/>
</dbReference>
<organism evidence="12 13">
    <name type="scientific">Coprothermobacter proteolyticus (strain ATCC 35245 / DSM 5265 / OCM 4 / BT)</name>
    <dbReference type="NCBI Taxonomy" id="309798"/>
    <lineage>
        <taxon>Bacteria</taxon>
        <taxon>Pseudomonadati</taxon>
        <taxon>Coprothermobacterota</taxon>
        <taxon>Coprothermobacteria</taxon>
        <taxon>Coprothermobacterales</taxon>
        <taxon>Coprothermobacteraceae</taxon>
        <taxon>Coprothermobacter</taxon>
    </lineage>
</organism>
<dbReference type="GO" id="GO:0070475">
    <property type="term" value="P:rRNA base methylation"/>
    <property type="evidence" value="ECO:0007669"/>
    <property type="project" value="TreeGrafter"/>
</dbReference>
<name>B5Y8X1_COPPD</name>
<dbReference type="NCBIfam" id="TIGR00046">
    <property type="entry name" value="RsmE family RNA methyltransferase"/>
    <property type="match status" value="1"/>
</dbReference>
<evidence type="ECO:0000313" key="13">
    <source>
        <dbReference type="Proteomes" id="UP000001732"/>
    </source>
</evidence>
<dbReference type="Pfam" id="PF04452">
    <property type="entry name" value="Methyltrans_RNA"/>
    <property type="match status" value="1"/>
</dbReference>
<dbReference type="PIRSF" id="PIRSF015601">
    <property type="entry name" value="MTase_slr0722"/>
    <property type="match status" value="1"/>
</dbReference>
<dbReference type="HOGENOM" id="CLU_067442_3_0_9"/>
<proteinExistence type="inferred from homology"/>
<dbReference type="InterPro" id="IPR029026">
    <property type="entry name" value="tRNA_m1G_MTases_N"/>
</dbReference>
<comment type="subcellular location">
    <subcellularLocation>
        <location evidence="1 10">Cytoplasm</location>
    </subcellularLocation>
</comment>
<dbReference type="PANTHER" id="PTHR30027">
    <property type="entry name" value="RIBOSOMAL RNA SMALL SUBUNIT METHYLTRANSFERASE E"/>
    <property type="match status" value="1"/>
</dbReference>
<evidence type="ECO:0000256" key="6">
    <source>
        <dbReference type="ARBA" id="ARBA00022679"/>
    </source>
</evidence>
<dbReference type="Proteomes" id="UP000001732">
    <property type="component" value="Chromosome"/>
</dbReference>
<evidence type="ECO:0000256" key="4">
    <source>
        <dbReference type="ARBA" id="ARBA00022552"/>
    </source>
</evidence>
<reference evidence="12 13" key="2">
    <citation type="journal article" date="2014" name="Genome Announc.">
        <title>Complete Genome Sequence of Coprothermobacter proteolyticus DSM 5265.</title>
        <authorList>
            <person name="Alexiev A."/>
            <person name="Coil D.A."/>
            <person name="Badger J.H."/>
            <person name="Enticknap J."/>
            <person name="Ward N."/>
            <person name="Robb F.T."/>
            <person name="Eisen J.A."/>
        </authorList>
    </citation>
    <scope>NUCLEOTIDE SEQUENCE [LARGE SCALE GENOMIC DNA]</scope>
    <source>
        <strain evidence="13">ATCC 35245 / DSM 5265 / OCM 4 / BT</strain>
    </source>
</reference>
<dbReference type="PANTHER" id="PTHR30027:SF3">
    <property type="entry name" value="16S RRNA (URACIL(1498)-N(3))-METHYLTRANSFERASE"/>
    <property type="match status" value="1"/>
</dbReference>
<accession>B5Y8X1</accession>
<evidence type="ECO:0000256" key="9">
    <source>
        <dbReference type="ARBA" id="ARBA00047944"/>
    </source>
</evidence>
<dbReference type="InterPro" id="IPR015947">
    <property type="entry name" value="PUA-like_sf"/>
</dbReference>
<dbReference type="CDD" id="cd18084">
    <property type="entry name" value="RsmE-like"/>
    <property type="match status" value="1"/>
</dbReference>
<keyword evidence="5 10" id="KW-0489">Methyltransferase</keyword>
<comment type="catalytic activity">
    <reaction evidence="9 10">
        <text>uridine(1498) in 16S rRNA + S-adenosyl-L-methionine = N(3)-methyluridine(1498) in 16S rRNA + S-adenosyl-L-homocysteine + H(+)</text>
        <dbReference type="Rhea" id="RHEA:42920"/>
        <dbReference type="Rhea" id="RHEA-COMP:10283"/>
        <dbReference type="Rhea" id="RHEA-COMP:10284"/>
        <dbReference type="ChEBI" id="CHEBI:15378"/>
        <dbReference type="ChEBI" id="CHEBI:57856"/>
        <dbReference type="ChEBI" id="CHEBI:59789"/>
        <dbReference type="ChEBI" id="CHEBI:65315"/>
        <dbReference type="ChEBI" id="CHEBI:74502"/>
        <dbReference type="EC" id="2.1.1.193"/>
    </reaction>
</comment>
<gene>
    <name evidence="12" type="ordered locus">COPRO5265_0880</name>
</gene>
<dbReference type="OrthoDB" id="9815641at2"/>
<dbReference type="KEGG" id="cpo:COPRO5265_0880"/>
<keyword evidence="7 10" id="KW-0949">S-adenosyl-L-methionine</keyword>
<dbReference type="AlphaFoldDB" id="B5Y8X1"/>
<evidence type="ECO:0000256" key="3">
    <source>
        <dbReference type="ARBA" id="ARBA00022490"/>
    </source>
</evidence>
<feature type="domain" description="Ribosomal RNA small subunit methyltransferase E methyltransferase" evidence="11">
    <location>
        <begin position="76"/>
        <end position="234"/>
    </location>
</feature>
<sequence>MRKYRVFVENSLIDLDERVVTIDKSLQRYIEQVLRGAQDCKIVVFDGSGKEYITTYDIETKSLVIEDVVSNCIQKSFSISLFQAVPKGTAMDDIIALCSQLGVDQVYPMITARTTVKQVGSNKLMRWQRIALESCKVGGFCSTTEIKQPLFLRDALALFNEADLVLFLYENAEANLRNYTTEIERANHIALVVGPEGGFDPSEAEELSKRAITTSLGAVIFRSRWAASVAVMAIDFIKGLVG</sequence>